<evidence type="ECO:0000313" key="4">
    <source>
        <dbReference type="Proteomes" id="UP000780875"/>
    </source>
</evidence>
<feature type="transmembrane region" description="Helical" evidence="2">
    <location>
        <begin position="39"/>
        <end position="58"/>
    </location>
</feature>
<keyword evidence="2" id="KW-1133">Transmembrane helix</keyword>
<proteinExistence type="predicted"/>
<keyword evidence="2" id="KW-0812">Transmembrane</keyword>
<reference evidence="3 4" key="1">
    <citation type="submission" date="2021-09" db="EMBL/GenBank/DDBJ databases">
        <title>Whole genome sequence of Nocardioides sp. GBK3QG-3.</title>
        <authorList>
            <person name="Tuo L."/>
        </authorList>
    </citation>
    <scope>NUCLEOTIDE SEQUENCE [LARGE SCALE GENOMIC DNA]</scope>
    <source>
        <strain evidence="3 4">GBK3QG-3</strain>
    </source>
</reference>
<protein>
    <submittedName>
        <fullName evidence="3">Uncharacterized protein</fullName>
    </submittedName>
</protein>
<evidence type="ECO:0000256" key="2">
    <source>
        <dbReference type="SAM" id="Phobius"/>
    </source>
</evidence>
<feature type="region of interest" description="Disordered" evidence="1">
    <location>
        <begin position="1"/>
        <end position="23"/>
    </location>
</feature>
<evidence type="ECO:0000313" key="3">
    <source>
        <dbReference type="EMBL" id="MBZ5738317.1"/>
    </source>
</evidence>
<dbReference type="Proteomes" id="UP000780875">
    <property type="component" value="Unassembled WGS sequence"/>
</dbReference>
<feature type="compositionally biased region" description="Basic and acidic residues" evidence="1">
    <location>
        <begin position="1"/>
        <end position="13"/>
    </location>
</feature>
<dbReference type="EMBL" id="JAIQZJ010000004">
    <property type="protein sequence ID" value="MBZ5738317.1"/>
    <property type="molecule type" value="Genomic_DNA"/>
</dbReference>
<dbReference type="RefSeq" id="WP_224122689.1">
    <property type="nucleotide sequence ID" value="NZ_JAIQZJ010000004.1"/>
</dbReference>
<feature type="region of interest" description="Disordered" evidence="1">
    <location>
        <begin position="60"/>
        <end position="83"/>
    </location>
</feature>
<name>A0ABS7UC04_9ACTN</name>
<sequence>MDTDIRDEIDRSFGDGPAHPPLEQQLAAGRGAVRRRRGVAAVAACAAVAVLGASYALATSGTSPDTRGVVATDPTTPPTSAEPVWEDDTPIRYVDGELQIRAGVVVHEHVENPYGYAPPRTSDGLDLTYEGQRQWILAELKGGGFGYSSSVPSNGWADFDAWLADQVDGAVPGDDGWPATVELAADGRVVAAPGAEIVQRTDDPRLGDSFASARTPTGAAVVTVQGETRSYFVVWRVIDGKLDVITTPPRDVVGATFDELLTYARAQYASGEGLR</sequence>
<keyword evidence="4" id="KW-1185">Reference proteome</keyword>
<comment type="caution">
    <text evidence="3">The sequence shown here is derived from an EMBL/GenBank/DDBJ whole genome shotgun (WGS) entry which is preliminary data.</text>
</comment>
<evidence type="ECO:0000256" key="1">
    <source>
        <dbReference type="SAM" id="MobiDB-lite"/>
    </source>
</evidence>
<organism evidence="3 4">
    <name type="scientific">Nocardioides mangrovi</name>
    <dbReference type="NCBI Taxonomy" id="2874580"/>
    <lineage>
        <taxon>Bacteria</taxon>
        <taxon>Bacillati</taxon>
        <taxon>Actinomycetota</taxon>
        <taxon>Actinomycetes</taxon>
        <taxon>Propionibacteriales</taxon>
        <taxon>Nocardioidaceae</taxon>
        <taxon>Nocardioides</taxon>
    </lineage>
</organism>
<gene>
    <name evidence="3" type="ORF">K8U61_09100</name>
</gene>
<accession>A0ABS7UC04</accession>
<keyword evidence="2" id="KW-0472">Membrane</keyword>